<name>A0ABV0PLS7_9TELE</name>
<dbReference type="Proteomes" id="UP001476798">
    <property type="component" value="Unassembled WGS sequence"/>
</dbReference>
<organism evidence="1 2">
    <name type="scientific">Goodea atripinnis</name>
    <dbReference type="NCBI Taxonomy" id="208336"/>
    <lineage>
        <taxon>Eukaryota</taxon>
        <taxon>Metazoa</taxon>
        <taxon>Chordata</taxon>
        <taxon>Craniata</taxon>
        <taxon>Vertebrata</taxon>
        <taxon>Euteleostomi</taxon>
        <taxon>Actinopterygii</taxon>
        <taxon>Neopterygii</taxon>
        <taxon>Teleostei</taxon>
        <taxon>Neoteleostei</taxon>
        <taxon>Acanthomorphata</taxon>
        <taxon>Ovalentaria</taxon>
        <taxon>Atherinomorphae</taxon>
        <taxon>Cyprinodontiformes</taxon>
        <taxon>Goodeidae</taxon>
        <taxon>Goodea</taxon>
    </lineage>
</organism>
<gene>
    <name evidence="1" type="ORF">GOODEAATRI_008004</name>
</gene>
<keyword evidence="2" id="KW-1185">Reference proteome</keyword>
<comment type="caution">
    <text evidence="1">The sequence shown here is derived from an EMBL/GenBank/DDBJ whole genome shotgun (WGS) entry which is preliminary data.</text>
</comment>
<dbReference type="EMBL" id="JAHRIO010080382">
    <property type="protein sequence ID" value="MEQ2184439.1"/>
    <property type="molecule type" value="Genomic_DNA"/>
</dbReference>
<evidence type="ECO:0000313" key="1">
    <source>
        <dbReference type="EMBL" id="MEQ2184439.1"/>
    </source>
</evidence>
<proteinExistence type="predicted"/>
<protein>
    <submittedName>
        <fullName evidence="1">Uncharacterized protein</fullName>
    </submittedName>
</protein>
<evidence type="ECO:0000313" key="2">
    <source>
        <dbReference type="Proteomes" id="UP001476798"/>
    </source>
</evidence>
<feature type="non-terminal residue" evidence="1">
    <location>
        <position position="1"/>
    </location>
</feature>
<reference evidence="1 2" key="1">
    <citation type="submission" date="2021-06" db="EMBL/GenBank/DDBJ databases">
        <authorList>
            <person name="Palmer J.M."/>
        </authorList>
    </citation>
    <scope>NUCLEOTIDE SEQUENCE [LARGE SCALE GENOMIC DNA]</scope>
    <source>
        <strain evidence="1 2">GA_2019</strain>
        <tissue evidence="1">Muscle</tissue>
    </source>
</reference>
<sequence length="50" mass="5379">FEARSHLWGPGRLLILISGAPGGPCHLPSSLYGDCTYMAFFQSAELPVSQ</sequence>
<accession>A0ABV0PLS7</accession>